<accession>A0AAD8R906</accession>
<comment type="caution">
    <text evidence="3">The sequence shown here is derived from an EMBL/GenBank/DDBJ whole genome shotgun (WGS) entry which is preliminary data.</text>
</comment>
<gene>
    <name evidence="3" type="ORF">QYE76_022033</name>
</gene>
<dbReference type="InterPro" id="IPR043502">
    <property type="entry name" value="DNA/RNA_pol_sf"/>
</dbReference>
<reference evidence="3" key="1">
    <citation type="submission" date="2023-07" db="EMBL/GenBank/DDBJ databases">
        <title>A chromosome-level genome assembly of Lolium multiflorum.</title>
        <authorList>
            <person name="Chen Y."/>
            <person name="Copetti D."/>
            <person name="Kolliker R."/>
            <person name="Studer B."/>
        </authorList>
    </citation>
    <scope>NUCLEOTIDE SEQUENCE</scope>
    <source>
        <strain evidence="3">02402/16</strain>
        <tissue evidence="3">Leaf</tissue>
    </source>
</reference>
<protein>
    <recommendedName>
        <fullName evidence="2">Reverse transcriptase domain-containing protein</fullName>
    </recommendedName>
</protein>
<feature type="compositionally biased region" description="Basic and acidic residues" evidence="1">
    <location>
        <begin position="71"/>
        <end position="84"/>
    </location>
</feature>
<feature type="domain" description="Reverse transcriptase" evidence="2">
    <location>
        <begin position="342"/>
        <end position="612"/>
    </location>
</feature>
<proteinExistence type="predicted"/>
<evidence type="ECO:0000313" key="3">
    <source>
        <dbReference type="EMBL" id="KAK1616516.1"/>
    </source>
</evidence>
<dbReference type="AlphaFoldDB" id="A0AAD8R906"/>
<feature type="compositionally biased region" description="Polar residues" evidence="1">
    <location>
        <begin position="237"/>
        <end position="247"/>
    </location>
</feature>
<dbReference type="EMBL" id="JAUUTY010000006">
    <property type="protein sequence ID" value="KAK1616516.1"/>
    <property type="molecule type" value="Genomic_DNA"/>
</dbReference>
<dbReference type="Pfam" id="PF13966">
    <property type="entry name" value="zf-RVT"/>
    <property type="match status" value="1"/>
</dbReference>
<evidence type="ECO:0000256" key="1">
    <source>
        <dbReference type="SAM" id="MobiDB-lite"/>
    </source>
</evidence>
<dbReference type="InterPro" id="IPR000477">
    <property type="entry name" value="RT_dom"/>
</dbReference>
<feature type="compositionally biased region" description="Polar residues" evidence="1">
    <location>
        <begin position="117"/>
        <end position="155"/>
    </location>
</feature>
<feature type="compositionally biased region" description="Basic and acidic residues" evidence="1">
    <location>
        <begin position="92"/>
        <end position="105"/>
    </location>
</feature>
<feature type="region of interest" description="Disordered" evidence="1">
    <location>
        <begin position="71"/>
        <end position="252"/>
    </location>
</feature>
<sequence length="992" mass="112002">MRPTRYRKNLGVPPTHQDDRRRWYLAESALENGRALQLVAPWRNPPAYEAKRDPPQPGMVKQVVSQVEKLSVKDREANEAEDKILTSQRASVLDKEGQEREEKGGDNSGTGAITHVATDSKTADNTTLPHDPAKTNTNTEFAVSAGSVDNNTNTPLAPGTWKRRAREEGEDDKGNTEKTSNIKLTVLMGKRKVEREKKDAIKKKKGQGDNLSASQKEDPGPEEEQVATSPGAAGQLTGANDGSNGQWTDDPKDINKMATDFFNKLYTKDSQVVLDELINLLHQPITNEMNEKLCREFSDEEVGDALFQIGPINAPGPDGLPGRFFQRNWAIMKQDVIEAVREFFKTGEMAEGANDTVIVLIPKGQNQECLADYRPISLCNVIYKIISKCLVNRLRPLLDNVISETQSAFIPGRLITDNAIIAFEGFHKIQKHKHANNTHCAYKIDLSKAYDRVDWDFLEKAMLKMGFCKTWTSWIMSCVKSVRFAVRVNGSTLPPFTPSRGLRQGDPLSPYLFLLIGEALTCILKHEVIRGSITPLKVARRASGISNLLFADDCLLFFKAIKEEAHAVKSALNLFQRCIGQLVSVNKCSVLFSQACPTAVQEEIKSTLGVTSFTFEEKYLGLPTPEGRVKSDQFQPIMVRFTKRLTNWAERFMSHGVKDTLIKSVAQALPRYVMGIFKMSTGFCEQFERLIRDFWWGDDQNSRKVHWMAWENMIKPKCKGGIGFRDMACFNQALLARQAWRLIQRPDNLCARVLKAKYYPNGNILDTVFASDASPAWKGVEFGLQLLKEGTIKRIGNGRDTQFARDNWLPRDSGLKLAGLKKNSRRRWVNQLFLQDSNSWNANLLRELFHDFDVQTILKIRLPEHEVKDCVAWHYEPNGIFSVKSAYKLAINLKHKGTGVESSSNQNNGERKIWDTIWKTNVPPKVKVFGWRVATNSLATWDNKYRRTLETNNTCPICANGVEDAFHASVACTKARALRDVMRKEWKLPDDV</sequence>
<dbReference type="PROSITE" id="PS50878">
    <property type="entry name" value="RT_POL"/>
    <property type="match status" value="1"/>
</dbReference>
<dbReference type="Proteomes" id="UP001231189">
    <property type="component" value="Unassembled WGS sequence"/>
</dbReference>
<organism evidence="3 4">
    <name type="scientific">Lolium multiflorum</name>
    <name type="common">Italian ryegrass</name>
    <name type="synonym">Lolium perenne subsp. multiflorum</name>
    <dbReference type="NCBI Taxonomy" id="4521"/>
    <lineage>
        <taxon>Eukaryota</taxon>
        <taxon>Viridiplantae</taxon>
        <taxon>Streptophyta</taxon>
        <taxon>Embryophyta</taxon>
        <taxon>Tracheophyta</taxon>
        <taxon>Spermatophyta</taxon>
        <taxon>Magnoliopsida</taxon>
        <taxon>Liliopsida</taxon>
        <taxon>Poales</taxon>
        <taxon>Poaceae</taxon>
        <taxon>BOP clade</taxon>
        <taxon>Pooideae</taxon>
        <taxon>Poodae</taxon>
        <taxon>Poeae</taxon>
        <taxon>Poeae Chloroplast Group 2 (Poeae type)</taxon>
        <taxon>Loliodinae</taxon>
        <taxon>Loliinae</taxon>
        <taxon>Lolium</taxon>
    </lineage>
</organism>
<dbReference type="PANTHER" id="PTHR33116:SF86">
    <property type="entry name" value="REVERSE TRANSCRIPTASE DOMAIN-CONTAINING PROTEIN"/>
    <property type="match status" value="1"/>
</dbReference>
<name>A0AAD8R906_LOLMU</name>
<dbReference type="Pfam" id="PF00078">
    <property type="entry name" value="RVT_1"/>
    <property type="match status" value="1"/>
</dbReference>
<evidence type="ECO:0000313" key="4">
    <source>
        <dbReference type="Proteomes" id="UP001231189"/>
    </source>
</evidence>
<dbReference type="InterPro" id="IPR026960">
    <property type="entry name" value="RVT-Znf"/>
</dbReference>
<dbReference type="SUPFAM" id="SSF56672">
    <property type="entry name" value="DNA/RNA polymerases"/>
    <property type="match status" value="1"/>
</dbReference>
<evidence type="ECO:0000259" key="2">
    <source>
        <dbReference type="PROSITE" id="PS50878"/>
    </source>
</evidence>
<dbReference type="PANTHER" id="PTHR33116">
    <property type="entry name" value="REVERSE TRANSCRIPTASE ZINC-BINDING DOMAIN-CONTAINING PROTEIN-RELATED-RELATED"/>
    <property type="match status" value="1"/>
</dbReference>
<dbReference type="CDD" id="cd01650">
    <property type="entry name" value="RT_nLTR_like"/>
    <property type="match status" value="1"/>
</dbReference>
<keyword evidence="4" id="KW-1185">Reference proteome</keyword>